<dbReference type="GO" id="GO:0043138">
    <property type="term" value="F:3'-5' DNA helicase activity"/>
    <property type="evidence" value="ECO:0007669"/>
    <property type="project" value="UniProtKB-UniRule"/>
</dbReference>
<evidence type="ECO:0000256" key="13">
    <source>
        <dbReference type="HAMAP-Rule" id="MF_01451"/>
    </source>
</evidence>
<proteinExistence type="inferred from homology"/>
<dbReference type="InterPro" id="IPR011604">
    <property type="entry name" value="PDDEXK-like_dom_sf"/>
</dbReference>
<dbReference type="GO" id="GO:0033202">
    <property type="term" value="C:DNA helicase complex"/>
    <property type="evidence" value="ECO:0007669"/>
    <property type="project" value="TreeGrafter"/>
</dbReference>
<dbReference type="GO" id="GO:0003690">
    <property type="term" value="F:double-stranded DNA binding"/>
    <property type="evidence" value="ECO:0007669"/>
    <property type="project" value="UniProtKB-UniRule"/>
</dbReference>
<dbReference type="AlphaFoldDB" id="A0A6G7B8U3"/>
<dbReference type="SUPFAM" id="SSF52980">
    <property type="entry name" value="Restriction endonuclease-like"/>
    <property type="match status" value="1"/>
</dbReference>
<dbReference type="Proteomes" id="UP000501676">
    <property type="component" value="Chromosome"/>
</dbReference>
<evidence type="ECO:0000256" key="7">
    <source>
        <dbReference type="ARBA" id="ARBA00022840"/>
    </source>
</evidence>
<evidence type="ECO:0000256" key="6">
    <source>
        <dbReference type="ARBA" id="ARBA00022839"/>
    </source>
</evidence>
<dbReference type="Gene3D" id="3.40.50.300">
    <property type="entry name" value="P-loop containing nucleotide triphosphate hydrolases"/>
    <property type="match status" value="3"/>
</dbReference>
<dbReference type="CDD" id="cd17932">
    <property type="entry name" value="DEXQc_UvrD"/>
    <property type="match status" value="1"/>
</dbReference>
<dbReference type="EMBL" id="CP049228">
    <property type="protein sequence ID" value="QIH23812.1"/>
    <property type="molecule type" value="Genomic_DNA"/>
</dbReference>
<evidence type="ECO:0000256" key="1">
    <source>
        <dbReference type="ARBA" id="ARBA00022722"/>
    </source>
</evidence>
<dbReference type="GO" id="GO:0000724">
    <property type="term" value="P:double-strand break repair via homologous recombination"/>
    <property type="evidence" value="ECO:0007669"/>
    <property type="project" value="UniProtKB-UniRule"/>
</dbReference>
<keyword evidence="2 13" id="KW-0547">Nucleotide-binding</keyword>
<dbReference type="NCBIfam" id="TIGR02785">
    <property type="entry name" value="addA_Gpos"/>
    <property type="match status" value="1"/>
</dbReference>
<sequence>MTSFTKEQEKAIYDSNIDILVSASAGSGKTTVLVERVIEKILHHQSIENLLIITFTKAAASEMKLRIKNAIRNKIKEQPDNLFLKQQLAKVDIANISTIDSFCLEVIRKFYYVINLDPNFSIMTDDTQLSLLKEKALLNTEKYFFENKDQEFIDFYNNFAGDREVEAARSMLLELYYVTLAQPNYEAFLKRLDFFYQIDINKNDIISSNLWQEKIKPLLLTNLQNIINKISQYITEAEHNFNDLNKLIEQLNLFMKSLNYLLAGIEQNLNYDEIRSRFSNCNFVGRLRRSSNWDESSTNLYQEISEFKAKCQDQLKKLFASFFITDEKEQLELLAKAQKLVKTIAKVELTFINEFGKLKRKNNIIDFNDMEQFAYKILTSDSNNSDLARSYYQNKFSEILVDEYQDVNELQEQIIQVIKEKGKNNLFMVGDVKQSIYGFRQAQPHLFLQKYHQFSNEVQSERIILSDNFRSSKNVTQIVNNIFDALLTENFGGINYQKEGRLQYGATYYPDDLGTSTEFIFSTSNDDKQSIADEEEEVNDLDEINLVITRIKKLFKDDYQVYDVHSKLKRSIKFSDIAILTRTKSENLKLFQAFANAKLPLFVSDIQNYFKAFELVIITNYLKIIDNPQQDIPLVSVMRSPLYGFTEPEFAKIRIASRSTSFYDAIINYIQTSDDELSIKCKNFINELSHFRNFSIDHRISELICDIFQNTHIIELVSGMVNGPQRRVNLESLYERAQAFETSGFKGLYQFINFIKRMQKNKYDFSQPLSSKDAQDAIKLMTIHGSKGLEFPIVFLIGLNHKYQQADTTNNYVITTKSGLGLTITTADYRIDSLVKSYCNFEKKLQNLEEEIRILYVGLTRAKQKLIMVSTMANEKIIPDFQNKLDAHNQLPFIDKSNAISPMSFLGPELFVHQVNTLCLSDIDRELDKEDKVHYIQVMQLKSQASVQISNQSRSDLSDKLLATVKTLYNFNYPFQAATTTTSYQAVSEIKKAFEYPNDKESDNSKLINSANKYLMPISDQPAFLKKANFTGAEIGTAMHLLLQYYDYTIEYSPTNVDDLIENLVLQNKLNPDIIPHLSKHDINWFVTSNFAKAFWEKSDNLYREIEFSSLISANNLFHNFNDVNDKILVHGTIDGYFIDDDGIILFDYKTDFVDRSNLELAINNLKKKYAGQLSLYASALNNLSDKKVKAKYLILLSINKIVKVD</sequence>
<dbReference type="PROSITE" id="PS51217">
    <property type="entry name" value="UVRD_HELICASE_CTER"/>
    <property type="match status" value="1"/>
</dbReference>
<dbReference type="InterPro" id="IPR027417">
    <property type="entry name" value="P-loop_NTPase"/>
</dbReference>
<evidence type="ECO:0000256" key="4">
    <source>
        <dbReference type="ARBA" id="ARBA00022801"/>
    </source>
</evidence>
<evidence type="ECO:0000256" key="12">
    <source>
        <dbReference type="ARBA" id="ARBA00048988"/>
    </source>
</evidence>
<dbReference type="PANTHER" id="PTHR11070">
    <property type="entry name" value="UVRD / RECB / PCRA DNA HELICASE FAMILY MEMBER"/>
    <property type="match status" value="1"/>
</dbReference>
<dbReference type="Pfam" id="PF00580">
    <property type="entry name" value="UvrD-helicase"/>
    <property type="match status" value="1"/>
</dbReference>
<evidence type="ECO:0000256" key="3">
    <source>
        <dbReference type="ARBA" id="ARBA00022763"/>
    </source>
</evidence>
<evidence type="ECO:0000256" key="10">
    <source>
        <dbReference type="ARBA" id="ARBA00023235"/>
    </source>
</evidence>
<evidence type="ECO:0000256" key="9">
    <source>
        <dbReference type="ARBA" id="ARBA00023204"/>
    </source>
</evidence>
<dbReference type="PANTHER" id="PTHR11070:SF48">
    <property type="entry name" value="ATP-DEPENDENT HELICASE_NUCLEASE SUBUNIT A"/>
    <property type="match status" value="1"/>
</dbReference>
<dbReference type="RefSeq" id="WP_102878104.1">
    <property type="nucleotide sequence ID" value="NZ_CP049228.1"/>
</dbReference>
<dbReference type="GO" id="GO:0008408">
    <property type="term" value="F:3'-5' exonuclease activity"/>
    <property type="evidence" value="ECO:0007669"/>
    <property type="project" value="UniProtKB-UniRule"/>
</dbReference>
<evidence type="ECO:0000313" key="18">
    <source>
        <dbReference type="Proteomes" id="UP000501676"/>
    </source>
</evidence>
<organism evidence="17 18">
    <name type="scientific">Lactobacillus iners</name>
    <dbReference type="NCBI Taxonomy" id="147802"/>
    <lineage>
        <taxon>Bacteria</taxon>
        <taxon>Bacillati</taxon>
        <taxon>Bacillota</taxon>
        <taxon>Bacilli</taxon>
        <taxon>Lactobacillales</taxon>
        <taxon>Lactobacillaceae</taxon>
        <taxon>Lactobacillus</taxon>
    </lineage>
</organism>
<comment type="cofactor">
    <cofactor evidence="13">
        <name>Mg(2+)</name>
        <dbReference type="ChEBI" id="CHEBI:18420"/>
    </cofactor>
</comment>
<reference evidence="17 18" key="1">
    <citation type="submission" date="2020-02" db="EMBL/GenBank/DDBJ databases">
        <title>Complete genome sequences of six Lactobacillus iners strains isolated from the human vagina.</title>
        <authorList>
            <person name="France M.T."/>
            <person name="Rutt L."/>
            <person name="Narina S."/>
            <person name="Arbaugh S."/>
            <person name="Humphrys M.S."/>
            <person name="Ma B."/>
            <person name="Hayward M.R."/>
            <person name="Relman D."/>
            <person name="Kwon D.S."/>
            <person name="Ravel J."/>
        </authorList>
    </citation>
    <scope>NUCLEOTIDE SEQUENCE [LARGE SCALE GENOMIC DNA]</scope>
    <source>
        <strain evidence="17 18">C0210C1</strain>
    </source>
</reference>
<dbReference type="InterPro" id="IPR014017">
    <property type="entry name" value="DNA_helicase_UvrD-like_C"/>
</dbReference>
<keyword evidence="6 13" id="KW-0269">Exonuclease</keyword>
<keyword evidence="5 13" id="KW-0347">Helicase</keyword>
<dbReference type="Gene3D" id="3.90.320.10">
    <property type="match status" value="1"/>
</dbReference>
<evidence type="ECO:0000256" key="8">
    <source>
        <dbReference type="ARBA" id="ARBA00023125"/>
    </source>
</evidence>
<dbReference type="Gene3D" id="3.30.160.800">
    <property type="match status" value="1"/>
</dbReference>
<dbReference type="InterPro" id="IPR014016">
    <property type="entry name" value="UvrD-like_ATP-bd"/>
</dbReference>
<dbReference type="SUPFAM" id="SSF52540">
    <property type="entry name" value="P-loop containing nucleoside triphosphate hydrolases"/>
    <property type="match status" value="1"/>
</dbReference>
<feature type="binding site" evidence="14">
    <location>
        <begin position="23"/>
        <end position="30"/>
    </location>
    <ligand>
        <name>ATP</name>
        <dbReference type="ChEBI" id="CHEBI:30616"/>
    </ligand>
</feature>
<name>A0A6G7B8U3_9LACO</name>
<dbReference type="HAMAP" id="MF_01451">
    <property type="entry name" value="AddA"/>
    <property type="match status" value="1"/>
</dbReference>
<dbReference type="EC" id="3.1.-.-" evidence="13"/>
<protein>
    <recommendedName>
        <fullName evidence="13">ATP-dependent helicase/nuclease subunit A</fullName>
        <ecNumber evidence="13">3.1.-.-</ecNumber>
        <ecNumber evidence="13">5.6.2.4</ecNumber>
    </recommendedName>
    <alternativeName>
        <fullName evidence="13">ATP-dependent helicase/nuclease AddA</fullName>
    </alternativeName>
    <alternativeName>
        <fullName evidence="13">DNA 3'-5' helicase AddA</fullName>
    </alternativeName>
</protein>
<feature type="domain" description="UvrD-like helicase ATP-binding" evidence="15">
    <location>
        <begin position="2"/>
        <end position="472"/>
    </location>
</feature>
<evidence type="ECO:0000256" key="14">
    <source>
        <dbReference type="PROSITE-ProRule" id="PRU00560"/>
    </source>
</evidence>
<dbReference type="Gene3D" id="1.10.486.10">
    <property type="entry name" value="PCRA, domain 4"/>
    <property type="match status" value="1"/>
</dbReference>
<comment type="similarity">
    <text evidence="13">Belongs to the helicase family. AddA subfamily.</text>
</comment>
<keyword evidence="9 13" id="KW-0234">DNA repair</keyword>
<keyword evidence="3 13" id="KW-0227">DNA damage</keyword>
<dbReference type="Pfam" id="PF13361">
    <property type="entry name" value="UvrD_C"/>
    <property type="match status" value="1"/>
</dbReference>
<dbReference type="InterPro" id="IPR011335">
    <property type="entry name" value="Restrct_endonuc-II-like"/>
</dbReference>
<evidence type="ECO:0000259" key="15">
    <source>
        <dbReference type="PROSITE" id="PS51198"/>
    </source>
</evidence>
<keyword evidence="7 13" id="KW-0067">ATP-binding</keyword>
<evidence type="ECO:0000313" key="17">
    <source>
        <dbReference type="EMBL" id="QIH23812.1"/>
    </source>
</evidence>
<keyword evidence="8 13" id="KW-0238">DNA-binding</keyword>
<dbReference type="PROSITE" id="PS51198">
    <property type="entry name" value="UVRD_HELICASE_ATP_BIND"/>
    <property type="match status" value="1"/>
</dbReference>
<comment type="catalytic activity">
    <reaction evidence="11 13">
        <text>Couples ATP hydrolysis with the unwinding of duplex DNA by translocating in the 3'-5' direction.</text>
        <dbReference type="EC" id="5.6.2.4"/>
    </reaction>
</comment>
<gene>
    <name evidence="13 17" type="primary">addA</name>
    <name evidence="17" type="ORF">G6Z83_03685</name>
</gene>
<comment type="catalytic activity">
    <reaction evidence="12 13">
        <text>ATP + H2O = ADP + phosphate + H(+)</text>
        <dbReference type="Rhea" id="RHEA:13065"/>
        <dbReference type="ChEBI" id="CHEBI:15377"/>
        <dbReference type="ChEBI" id="CHEBI:15378"/>
        <dbReference type="ChEBI" id="CHEBI:30616"/>
        <dbReference type="ChEBI" id="CHEBI:43474"/>
        <dbReference type="ChEBI" id="CHEBI:456216"/>
        <dbReference type="EC" id="5.6.2.4"/>
    </reaction>
</comment>
<keyword evidence="10 13" id="KW-0413">Isomerase</keyword>
<dbReference type="GO" id="GO:0005524">
    <property type="term" value="F:ATP binding"/>
    <property type="evidence" value="ECO:0007669"/>
    <property type="project" value="UniProtKB-UniRule"/>
</dbReference>
<dbReference type="EC" id="5.6.2.4" evidence="13"/>
<accession>A0A6G7B8U3</accession>
<evidence type="ECO:0000256" key="11">
    <source>
        <dbReference type="ARBA" id="ARBA00034617"/>
    </source>
</evidence>
<comment type="subunit">
    <text evidence="13">Heterodimer of AddA and AddB/RexB.</text>
</comment>
<evidence type="ECO:0000256" key="5">
    <source>
        <dbReference type="ARBA" id="ARBA00022806"/>
    </source>
</evidence>
<comment type="function">
    <text evidence="13">The heterodimer acts as both an ATP-dependent DNA helicase and an ATP-dependent, dual-direction single-stranded exonuclease. Recognizes the chi site generating a DNA molecule suitable for the initiation of homologous recombination. The AddA nuclease domain is required for chi fragment generation; this subunit has the helicase and 3' -&gt; 5' nuclease activities.</text>
</comment>
<evidence type="ECO:0000256" key="2">
    <source>
        <dbReference type="ARBA" id="ARBA00022741"/>
    </source>
</evidence>
<dbReference type="InterPro" id="IPR014152">
    <property type="entry name" value="AddA"/>
</dbReference>
<dbReference type="GO" id="GO:0005829">
    <property type="term" value="C:cytosol"/>
    <property type="evidence" value="ECO:0007669"/>
    <property type="project" value="TreeGrafter"/>
</dbReference>
<keyword evidence="1 13" id="KW-0540">Nuclease</keyword>
<dbReference type="InterPro" id="IPR000212">
    <property type="entry name" value="DNA_helicase_UvrD/REP"/>
</dbReference>
<evidence type="ECO:0000259" key="16">
    <source>
        <dbReference type="PROSITE" id="PS51217"/>
    </source>
</evidence>
<keyword evidence="4 13" id="KW-0378">Hydrolase</keyword>
<feature type="domain" description="UvrD-like helicase C-terminal" evidence="16">
    <location>
        <begin position="500"/>
        <end position="788"/>
    </location>
</feature>